<comment type="similarity">
    <text evidence="4">Belongs to the LptA family.</text>
</comment>
<feature type="domain" description="Organic solvent tolerance-like N-terminal" evidence="6">
    <location>
        <begin position="58"/>
        <end position="177"/>
    </location>
</feature>
<dbReference type="GO" id="GO:0043165">
    <property type="term" value="P:Gram-negative-bacterium-type cell outer membrane assembly"/>
    <property type="evidence" value="ECO:0007669"/>
    <property type="project" value="UniProtKB-UniRule"/>
</dbReference>
<dbReference type="InterPro" id="IPR014340">
    <property type="entry name" value="LptA"/>
</dbReference>
<dbReference type="Gene3D" id="2.60.450.10">
    <property type="entry name" value="Lipopolysaccharide (LPS) transport protein A like domain"/>
    <property type="match status" value="1"/>
</dbReference>
<feature type="region of interest" description="Disordered" evidence="5">
    <location>
        <begin position="205"/>
        <end position="252"/>
    </location>
</feature>
<evidence type="ECO:0000256" key="3">
    <source>
        <dbReference type="ARBA" id="ARBA00022764"/>
    </source>
</evidence>
<evidence type="ECO:0000256" key="5">
    <source>
        <dbReference type="SAM" id="MobiDB-lite"/>
    </source>
</evidence>
<dbReference type="AlphaFoldDB" id="A0A6J5ELJ0"/>
<feature type="compositionally biased region" description="Polar residues" evidence="5">
    <location>
        <begin position="218"/>
        <end position="230"/>
    </location>
</feature>
<dbReference type="GO" id="GO:0030288">
    <property type="term" value="C:outer membrane-bounded periplasmic space"/>
    <property type="evidence" value="ECO:0007669"/>
    <property type="project" value="TreeGrafter"/>
</dbReference>
<feature type="signal peptide" evidence="4">
    <location>
        <begin position="1"/>
        <end position="48"/>
    </location>
</feature>
<keyword evidence="8" id="KW-1185">Reference proteome</keyword>
<sequence length="252" mass="27119" precursor="true">MSESFPRFNTGCLRKPHAFRVWRAPLVVQLAALLAALPLAAFAPVAHAERADKDKPLNIEADNMTYDDLKQVNIFTGHVVATKGTILIRADRVEVTQDPQGYQFATGTSTGNNLAYFRQKRDGVDEYIEGNAERIDYDGKQDLTTLTTRATVRRLQGLSTVMDEVHGSVITYDGQSDFYTAKAGPDVASPGNPTGRVRAMLAPRNTGAQPASGPPVTLQPSTRFQGQNANPTPGTSTAPSSTDSQGQGTTKP</sequence>
<dbReference type="GO" id="GO:0009279">
    <property type="term" value="C:cell outer membrane"/>
    <property type="evidence" value="ECO:0007669"/>
    <property type="project" value="TreeGrafter"/>
</dbReference>
<evidence type="ECO:0000256" key="1">
    <source>
        <dbReference type="ARBA" id="ARBA00022448"/>
    </source>
</evidence>
<feature type="chain" id="PRO_5027184846" description="Lipopolysaccharide export system protein LptA" evidence="4">
    <location>
        <begin position="49"/>
        <end position="252"/>
    </location>
</feature>
<gene>
    <name evidence="4 7" type="primary">lptA</name>
    <name evidence="7" type="ORF">LMG29542_05275</name>
</gene>
<dbReference type="HAMAP" id="MF_01914">
    <property type="entry name" value="LPS_assembly_LptA"/>
    <property type="match status" value="1"/>
</dbReference>
<dbReference type="PANTHER" id="PTHR36504:SF1">
    <property type="entry name" value="LIPOPOLYSACCHARIDE EXPORT SYSTEM PROTEIN LPTA"/>
    <property type="match status" value="1"/>
</dbReference>
<keyword evidence="1 4" id="KW-0813">Transport</keyword>
<feature type="compositionally biased region" description="Low complexity" evidence="5">
    <location>
        <begin position="231"/>
        <end position="244"/>
    </location>
</feature>
<dbReference type="NCBIfam" id="TIGR03002">
    <property type="entry name" value="outer_YhbN_LptA"/>
    <property type="match status" value="1"/>
</dbReference>
<dbReference type="GO" id="GO:0017089">
    <property type="term" value="F:glycolipid transfer activity"/>
    <property type="evidence" value="ECO:0007669"/>
    <property type="project" value="TreeGrafter"/>
</dbReference>
<organism evidence="7 8">
    <name type="scientific">Paraburkholderia humisilvae</name>
    <dbReference type="NCBI Taxonomy" id="627669"/>
    <lineage>
        <taxon>Bacteria</taxon>
        <taxon>Pseudomonadati</taxon>
        <taxon>Pseudomonadota</taxon>
        <taxon>Betaproteobacteria</taxon>
        <taxon>Burkholderiales</taxon>
        <taxon>Burkholderiaceae</taxon>
        <taxon>Paraburkholderia</taxon>
    </lineage>
</organism>
<accession>A0A6J5ELJ0</accession>
<comment type="function">
    <text evidence="4">Involved in the assembly of lipopolysaccharide (LPS). Required for the translocation of LPS from the inner membrane to the outer membrane.</text>
</comment>
<evidence type="ECO:0000256" key="4">
    <source>
        <dbReference type="HAMAP-Rule" id="MF_01914"/>
    </source>
</evidence>
<evidence type="ECO:0000313" key="7">
    <source>
        <dbReference type="EMBL" id="CAB3766102.1"/>
    </source>
</evidence>
<dbReference type="GO" id="GO:0015920">
    <property type="term" value="P:lipopolysaccharide transport"/>
    <property type="evidence" value="ECO:0007669"/>
    <property type="project" value="UniProtKB-UniRule"/>
</dbReference>
<evidence type="ECO:0000313" key="8">
    <source>
        <dbReference type="Proteomes" id="UP000494363"/>
    </source>
</evidence>
<proteinExistence type="inferred from homology"/>
<dbReference type="InterPro" id="IPR005653">
    <property type="entry name" value="OstA-like_N"/>
</dbReference>
<dbReference type="PANTHER" id="PTHR36504">
    <property type="entry name" value="LIPOPOLYSACCHARIDE EXPORT SYSTEM PROTEIN LPTA"/>
    <property type="match status" value="1"/>
</dbReference>
<keyword evidence="2 4" id="KW-0732">Signal</keyword>
<name>A0A6J5ELJ0_9BURK</name>
<comment type="subcellular location">
    <subcellularLocation>
        <location evidence="4">Periplasm</location>
    </subcellularLocation>
</comment>
<protein>
    <recommendedName>
        <fullName evidence="4">Lipopolysaccharide export system protein LptA</fullName>
    </recommendedName>
</protein>
<dbReference type="Pfam" id="PF03968">
    <property type="entry name" value="LptD_N"/>
    <property type="match status" value="1"/>
</dbReference>
<dbReference type="EMBL" id="CADIKH010000029">
    <property type="protein sequence ID" value="CAB3766102.1"/>
    <property type="molecule type" value="Genomic_DNA"/>
</dbReference>
<reference evidence="7 8" key="1">
    <citation type="submission" date="2020-04" db="EMBL/GenBank/DDBJ databases">
        <authorList>
            <person name="De Canck E."/>
        </authorList>
    </citation>
    <scope>NUCLEOTIDE SEQUENCE [LARGE SCALE GENOMIC DNA]</scope>
    <source>
        <strain evidence="7 8">LMG 29542</strain>
    </source>
</reference>
<dbReference type="InterPro" id="IPR052037">
    <property type="entry name" value="LPS_export_LptA"/>
</dbReference>
<evidence type="ECO:0000259" key="6">
    <source>
        <dbReference type="Pfam" id="PF03968"/>
    </source>
</evidence>
<dbReference type="GO" id="GO:0001530">
    <property type="term" value="F:lipopolysaccharide binding"/>
    <property type="evidence" value="ECO:0007669"/>
    <property type="project" value="InterPro"/>
</dbReference>
<evidence type="ECO:0000256" key="2">
    <source>
        <dbReference type="ARBA" id="ARBA00022729"/>
    </source>
</evidence>
<dbReference type="Proteomes" id="UP000494363">
    <property type="component" value="Unassembled WGS sequence"/>
</dbReference>
<comment type="subunit">
    <text evidence="4">Component of the lipopolysaccharide transport and assembly complex.</text>
</comment>
<keyword evidence="3 4" id="KW-0574">Periplasm</keyword>